<proteinExistence type="inferred from homology"/>
<dbReference type="PANTHER" id="PTHR19877:SF13">
    <property type="entry name" value="SERINE-THREONINE KINASE RECEPTOR-ASSOCIATED PROTEIN"/>
    <property type="match status" value="1"/>
</dbReference>
<evidence type="ECO:0000256" key="5">
    <source>
        <dbReference type="ARBA" id="ARBA00038394"/>
    </source>
</evidence>
<comment type="similarity">
    <text evidence="5">Belongs to the WD repeat STRAP family.</text>
</comment>
<feature type="repeat" description="WD" evidence="7">
    <location>
        <begin position="64"/>
        <end position="108"/>
    </location>
</feature>
<evidence type="ECO:0000313" key="8">
    <source>
        <dbReference type="EMBL" id="PWN30172.1"/>
    </source>
</evidence>
<dbReference type="InterPro" id="IPR020472">
    <property type="entry name" value="WD40_PAC1"/>
</dbReference>
<evidence type="ECO:0000256" key="3">
    <source>
        <dbReference type="ARBA" id="ARBA00022737"/>
    </source>
</evidence>
<dbReference type="InterPro" id="IPR015943">
    <property type="entry name" value="WD40/YVTN_repeat-like_dom_sf"/>
</dbReference>
<sequence>MSSSNNNTPASRSVPLTCSGHTRPVVHLEFSDLLEPDGTYLLLSSCKDGNPMLRDWLGDWVGTFLGHKGAVWSAKLSGGEGGCSRAVTGSADFSAKVWDTFSGECLHTFPHDHIVRAVGVDREGGRCLTGGHEKRLRLFDLNRPEAEPVEFGTGRGEGSSKAHDGVIKSIVWPRAGPAASSQDLIVSMGEDKVVRWWDSRAPRSAVRERSGFGDGGPITSMERSYVPALAAGSSAHGSASGEMLTICSGKSITFLDAMDPEGWQRDVTLQQAVSSASLHPTQADRFVAGSTADGWVRIYDFPAGTASATNGDDSNGAAAGLGTPLQERELHKGHHGPAHIVSYSPDGELAASGSEDGTIRLWQTYPGKKYGLWV</sequence>
<evidence type="ECO:0000256" key="2">
    <source>
        <dbReference type="ARBA" id="ARBA00022664"/>
    </source>
</evidence>
<gene>
    <name evidence="8" type="ORF">BDZ90DRAFT_263465</name>
</gene>
<dbReference type="GO" id="GO:0000387">
    <property type="term" value="P:spliceosomal snRNP assembly"/>
    <property type="evidence" value="ECO:0007669"/>
    <property type="project" value="TreeGrafter"/>
</dbReference>
<dbReference type="PROSITE" id="PS50294">
    <property type="entry name" value="WD_REPEATS_REGION"/>
    <property type="match status" value="1"/>
</dbReference>
<dbReference type="SUPFAM" id="SSF50978">
    <property type="entry name" value="WD40 repeat-like"/>
    <property type="match status" value="1"/>
</dbReference>
<dbReference type="OrthoDB" id="408728at2759"/>
<dbReference type="GO" id="GO:0032797">
    <property type="term" value="C:SMN complex"/>
    <property type="evidence" value="ECO:0007669"/>
    <property type="project" value="TreeGrafter"/>
</dbReference>
<dbReference type="PRINTS" id="PR00320">
    <property type="entry name" value="GPROTEINBRPT"/>
</dbReference>
<dbReference type="GO" id="GO:0003723">
    <property type="term" value="F:RNA binding"/>
    <property type="evidence" value="ECO:0007669"/>
    <property type="project" value="TreeGrafter"/>
</dbReference>
<dbReference type="SMART" id="SM00320">
    <property type="entry name" value="WD40"/>
    <property type="match status" value="6"/>
</dbReference>
<keyword evidence="4" id="KW-0508">mRNA splicing</keyword>
<keyword evidence="1 7" id="KW-0853">WD repeat</keyword>
<dbReference type="GeneID" id="37030431"/>
<evidence type="ECO:0000256" key="7">
    <source>
        <dbReference type="PROSITE-ProRule" id="PRU00221"/>
    </source>
</evidence>
<keyword evidence="9" id="KW-1185">Reference proteome</keyword>
<keyword evidence="2" id="KW-0507">mRNA processing</keyword>
<dbReference type="AlphaFoldDB" id="A0A316UY83"/>
<dbReference type="EMBL" id="KZ819662">
    <property type="protein sequence ID" value="PWN30172.1"/>
    <property type="molecule type" value="Genomic_DNA"/>
</dbReference>
<dbReference type="InterPro" id="IPR036322">
    <property type="entry name" value="WD40_repeat_dom_sf"/>
</dbReference>
<dbReference type="STRING" id="1569628.A0A316UY83"/>
<dbReference type="Gene3D" id="2.130.10.10">
    <property type="entry name" value="YVTN repeat-like/Quinoprotein amine dehydrogenase"/>
    <property type="match status" value="1"/>
</dbReference>
<dbReference type="PANTHER" id="PTHR19877">
    <property type="entry name" value="EUKARYOTIC TRANSLATION INITIATION FACTOR 3 SUBUNIT I"/>
    <property type="match status" value="1"/>
</dbReference>
<keyword evidence="3" id="KW-0677">Repeat</keyword>
<organism evidence="8 9">
    <name type="scientific">Jaminaea rosea</name>
    <dbReference type="NCBI Taxonomy" id="1569628"/>
    <lineage>
        <taxon>Eukaryota</taxon>
        <taxon>Fungi</taxon>
        <taxon>Dikarya</taxon>
        <taxon>Basidiomycota</taxon>
        <taxon>Ustilaginomycotina</taxon>
        <taxon>Exobasidiomycetes</taxon>
        <taxon>Microstromatales</taxon>
        <taxon>Microstromatales incertae sedis</taxon>
        <taxon>Jaminaea</taxon>
    </lineage>
</organism>
<accession>A0A316UY83</accession>
<feature type="repeat" description="WD" evidence="7">
    <location>
        <begin position="331"/>
        <end position="363"/>
    </location>
</feature>
<evidence type="ECO:0000256" key="6">
    <source>
        <dbReference type="ARBA" id="ARBA00040390"/>
    </source>
</evidence>
<dbReference type="Proteomes" id="UP000245884">
    <property type="component" value="Unassembled WGS sequence"/>
</dbReference>
<dbReference type="PROSITE" id="PS50082">
    <property type="entry name" value="WD_REPEATS_2"/>
    <property type="match status" value="2"/>
</dbReference>
<name>A0A316UY83_9BASI</name>
<evidence type="ECO:0000256" key="4">
    <source>
        <dbReference type="ARBA" id="ARBA00023187"/>
    </source>
</evidence>
<dbReference type="RefSeq" id="XP_025364784.1">
    <property type="nucleotide sequence ID" value="XM_025508608.1"/>
</dbReference>
<protein>
    <recommendedName>
        <fullName evidence="6">Serine-threonine kinase receptor-associated protein</fullName>
    </recommendedName>
</protein>
<reference evidence="8 9" key="1">
    <citation type="journal article" date="2018" name="Mol. Biol. Evol.">
        <title>Broad Genomic Sampling Reveals a Smut Pathogenic Ancestry of the Fungal Clade Ustilaginomycotina.</title>
        <authorList>
            <person name="Kijpornyongpan T."/>
            <person name="Mondo S.J."/>
            <person name="Barry K."/>
            <person name="Sandor L."/>
            <person name="Lee J."/>
            <person name="Lipzen A."/>
            <person name="Pangilinan J."/>
            <person name="LaButti K."/>
            <person name="Hainaut M."/>
            <person name="Henrissat B."/>
            <person name="Grigoriev I.V."/>
            <person name="Spatafora J.W."/>
            <person name="Aime M.C."/>
        </authorList>
    </citation>
    <scope>NUCLEOTIDE SEQUENCE [LARGE SCALE GENOMIC DNA]</scope>
    <source>
        <strain evidence="8 9">MCA 5214</strain>
    </source>
</reference>
<dbReference type="InterPro" id="IPR001680">
    <property type="entry name" value="WD40_rpt"/>
</dbReference>
<evidence type="ECO:0000313" key="9">
    <source>
        <dbReference type="Proteomes" id="UP000245884"/>
    </source>
</evidence>
<dbReference type="Pfam" id="PF00400">
    <property type="entry name" value="WD40"/>
    <property type="match status" value="3"/>
</dbReference>
<evidence type="ECO:0000256" key="1">
    <source>
        <dbReference type="ARBA" id="ARBA00022574"/>
    </source>
</evidence>